<proteinExistence type="predicted"/>
<accession>A0A1F5I947</accession>
<feature type="transmembrane region" description="Helical" evidence="1">
    <location>
        <begin position="232"/>
        <end position="247"/>
    </location>
</feature>
<keyword evidence="1" id="KW-0472">Membrane</keyword>
<evidence type="ECO:0000313" key="2">
    <source>
        <dbReference type="EMBL" id="OGE12851.1"/>
    </source>
</evidence>
<keyword evidence="1" id="KW-0812">Transmembrane</keyword>
<feature type="transmembrane region" description="Helical" evidence="1">
    <location>
        <begin position="326"/>
        <end position="354"/>
    </location>
</feature>
<evidence type="ECO:0000256" key="1">
    <source>
        <dbReference type="SAM" id="Phobius"/>
    </source>
</evidence>
<feature type="transmembrane region" description="Helical" evidence="1">
    <location>
        <begin position="254"/>
        <end position="276"/>
    </location>
</feature>
<feature type="transmembrane region" description="Helical" evidence="1">
    <location>
        <begin position="374"/>
        <end position="392"/>
    </location>
</feature>
<feature type="transmembrane region" description="Helical" evidence="1">
    <location>
        <begin position="288"/>
        <end position="306"/>
    </location>
</feature>
<protein>
    <recommendedName>
        <fullName evidence="4">Glycosyltransferase RgtA/B/C/D-like domain-containing protein</fullName>
    </recommendedName>
</protein>
<feature type="transmembrane region" description="Helical" evidence="1">
    <location>
        <begin position="56"/>
        <end position="79"/>
    </location>
</feature>
<dbReference type="Pfam" id="PF26314">
    <property type="entry name" value="MptA_B_family"/>
    <property type="match status" value="1"/>
</dbReference>
<evidence type="ECO:0008006" key="4">
    <source>
        <dbReference type="Google" id="ProtNLM"/>
    </source>
</evidence>
<evidence type="ECO:0000313" key="3">
    <source>
        <dbReference type="Proteomes" id="UP000177300"/>
    </source>
</evidence>
<feature type="transmembrane region" description="Helical" evidence="1">
    <location>
        <begin position="208"/>
        <end position="226"/>
    </location>
</feature>
<feature type="transmembrane region" description="Helical" evidence="1">
    <location>
        <begin position="86"/>
        <end position="107"/>
    </location>
</feature>
<reference evidence="2 3" key="1">
    <citation type="journal article" date="2016" name="Nat. Commun.">
        <title>Thousands of microbial genomes shed light on interconnected biogeochemical processes in an aquifer system.</title>
        <authorList>
            <person name="Anantharaman K."/>
            <person name="Brown C.T."/>
            <person name="Hug L.A."/>
            <person name="Sharon I."/>
            <person name="Castelle C.J."/>
            <person name="Probst A.J."/>
            <person name="Thomas B.C."/>
            <person name="Singh A."/>
            <person name="Wilkins M.J."/>
            <person name="Karaoz U."/>
            <person name="Brodie E.L."/>
            <person name="Williams K.H."/>
            <person name="Hubbard S.S."/>
            <person name="Banfield J.F."/>
        </authorList>
    </citation>
    <scope>NUCLEOTIDE SEQUENCE [LARGE SCALE GENOMIC DNA]</scope>
</reference>
<name>A0A1F5I947_9BACT</name>
<organism evidence="2 3">
    <name type="scientific">Candidatus Curtissbacteria bacterium RIFCSPLOWO2_12_FULL_38_9</name>
    <dbReference type="NCBI Taxonomy" id="1797735"/>
    <lineage>
        <taxon>Bacteria</taxon>
        <taxon>Candidatus Curtissiibacteriota</taxon>
    </lineage>
</organism>
<feature type="transmembrane region" description="Helical" evidence="1">
    <location>
        <begin position="173"/>
        <end position="196"/>
    </location>
</feature>
<sequence length="400" mass="46305">MSRLERILLLTGVILYGLLVVLSYSYVDLNLTLSQNHTVVNFISSMQQLGYYHRPVATLIFVMLIIFTFSIFILNLYLIYKRKIRLKYLVFSTILNTLILIFAYPFLSHDLFNYMFDAKIILNYHANPYTHRPLDFPNDEWLRFMHWVHRYSPYGPLWLGGSLLPASLGFGKFLLNLLTFKVFIGIFHLINSYLIFKILGKIKPDYQLFGTAFYALNPTLLIEGVVNAHNDVVLASFILASIYFLAFNKKILSYAAIISGSLIKYIPILIVGWLFRESTTDKKNIERYIKWSLATMIVFTYLFSSFKISVPFVSAGATQVQFQAWYLFWTIPIIALIPGKNLLILGTAICFGASLRYLPFLYYGDWSHADTIQFMQIVLFLPLTLIAFSVLINKLSFFRK</sequence>
<feature type="transmembrane region" description="Helical" evidence="1">
    <location>
        <begin position="7"/>
        <end position="27"/>
    </location>
</feature>
<dbReference type="EMBL" id="MFBY01000048">
    <property type="protein sequence ID" value="OGE12851.1"/>
    <property type="molecule type" value="Genomic_DNA"/>
</dbReference>
<dbReference type="AlphaFoldDB" id="A0A1F5I947"/>
<gene>
    <name evidence="2" type="ORF">A3G14_00920</name>
</gene>
<keyword evidence="1" id="KW-1133">Transmembrane helix</keyword>
<dbReference type="Proteomes" id="UP000177300">
    <property type="component" value="Unassembled WGS sequence"/>
</dbReference>
<comment type="caution">
    <text evidence="2">The sequence shown here is derived from an EMBL/GenBank/DDBJ whole genome shotgun (WGS) entry which is preliminary data.</text>
</comment>